<dbReference type="Gene3D" id="3.10.350.10">
    <property type="entry name" value="LysM domain"/>
    <property type="match status" value="1"/>
</dbReference>
<proteinExistence type="predicted"/>
<protein>
    <submittedName>
        <fullName evidence="3">Phage portal protein</fullName>
    </submittedName>
</protein>
<dbReference type="InterPro" id="IPR036779">
    <property type="entry name" value="LysM_dom_sf"/>
</dbReference>
<dbReference type="RefSeq" id="WP_034317341.1">
    <property type="nucleotide sequence ID" value="NZ_JOTP01000001.1"/>
</dbReference>
<dbReference type="PANTHER" id="PTHR34700:SF4">
    <property type="entry name" value="PHAGE-LIKE ELEMENT PBSX PROTEIN XKDP"/>
    <property type="match status" value="1"/>
</dbReference>
<feature type="compositionally biased region" description="Basic residues" evidence="1">
    <location>
        <begin position="140"/>
        <end position="157"/>
    </location>
</feature>
<dbReference type="PROSITE" id="PS51782">
    <property type="entry name" value="LYSM"/>
    <property type="match status" value="1"/>
</dbReference>
<dbReference type="InterPro" id="IPR018392">
    <property type="entry name" value="LysM"/>
</dbReference>
<evidence type="ECO:0000259" key="2">
    <source>
        <dbReference type="PROSITE" id="PS51782"/>
    </source>
</evidence>
<dbReference type="AlphaFoldDB" id="A0A081LGI2"/>
<sequence length="222" mass="25599">MGKSVYQLWVSQGKDKLRFPVLPSELEITNNVQNETVKVTSFGELTFIDVPSAKQVSFTSLFPKKYSPIAEYKSIPSPENAIAKIERMMRSKKSVRLIVTGTKINMTCSIESFTHKEGSYDIGDREFTIELKEYKTASPRKIKRKKKAKQTKKKRPSKTPPKLYTVKKGDTLWAISGRFYGDSTKWRRIWNANKAAMIKRSKRNIKQPGYWIFPGQKLKIPQ</sequence>
<reference evidence="3 4" key="1">
    <citation type="submission" date="2012-09" db="EMBL/GenBank/DDBJ databases">
        <title>Genome Sequence of Bacillus sp. DW5-4.</title>
        <authorList>
            <person name="Lai Q."/>
            <person name="Liu Y."/>
            <person name="Shao Z."/>
        </authorList>
    </citation>
    <scope>NUCLEOTIDE SEQUENCE [LARGE SCALE GENOMIC DNA]</scope>
    <source>
        <strain evidence="3 4">DW5-4</strain>
    </source>
</reference>
<dbReference type="Pfam" id="PF01476">
    <property type="entry name" value="LysM"/>
    <property type="match status" value="1"/>
</dbReference>
<feature type="region of interest" description="Disordered" evidence="1">
    <location>
        <begin position="140"/>
        <end position="163"/>
    </location>
</feature>
<dbReference type="EMBL" id="JOTP01000001">
    <property type="protein sequence ID" value="KEP28358.1"/>
    <property type="molecule type" value="Genomic_DNA"/>
</dbReference>
<dbReference type="OrthoDB" id="9800780at2"/>
<evidence type="ECO:0000256" key="1">
    <source>
        <dbReference type="SAM" id="MobiDB-lite"/>
    </source>
</evidence>
<dbReference type="InterPro" id="IPR052196">
    <property type="entry name" value="Bact_Kbp"/>
</dbReference>
<dbReference type="SMART" id="SM00257">
    <property type="entry name" value="LysM"/>
    <property type="match status" value="1"/>
</dbReference>
<keyword evidence="4" id="KW-1185">Reference proteome</keyword>
<dbReference type="InterPro" id="IPR048494">
    <property type="entry name" value="Dit-like_N"/>
</dbReference>
<comment type="caution">
    <text evidence="3">The sequence shown here is derived from an EMBL/GenBank/DDBJ whole genome shotgun (WGS) entry which is preliminary data.</text>
</comment>
<name>A0A081LGI2_9BACI</name>
<accession>A0A081LGI2</accession>
<dbReference type="SUPFAM" id="SSF54106">
    <property type="entry name" value="LysM domain"/>
    <property type="match status" value="1"/>
</dbReference>
<dbReference type="CDD" id="cd00118">
    <property type="entry name" value="LysM"/>
    <property type="match status" value="1"/>
</dbReference>
<organism evidence="3 4">
    <name type="scientific">Bacillus zhangzhouensis</name>
    <dbReference type="NCBI Taxonomy" id="1178540"/>
    <lineage>
        <taxon>Bacteria</taxon>
        <taxon>Bacillati</taxon>
        <taxon>Bacillota</taxon>
        <taxon>Bacilli</taxon>
        <taxon>Bacillales</taxon>
        <taxon>Bacillaceae</taxon>
        <taxon>Bacillus</taxon>
    </lineage>
</organism>
<evidence type="ECO:0000313" key="3">
    <source>
        <dbReference type="EMBL" id="KEP28358.1"/>
    </source>
</evidence>
<dbReference type="eggNOG" id="COG1652">
    <property type="taxonomic scope" value="Bacteria"/>
</dbReference>
<dbReference type="PANTHER" id="PTHR34700">
    <property type="entry name" value="POTASSIUM BINDING PROTEIN KBP"/>
    <property type="match status" value="1"/>
</dbReference>
<dbReference type="Pfam" id="PF21821">
    <property type="entry name" value="Dit_like"/>
    <property type="match status" value="1"/>
</dbReference>
<dbReference type="Proteomes" id="UP000028091">
    <property type="component" value="Unassembled WGS sequence"/>
</dbReference>
<feature type="domain" description="LysM" evidence="2">
    <location>
        <begin position="162"/>
        <end position="220"/>
    </location>
</feature>
<gene>
    <name evidence="3" type="ORF">BA70_01850</name>
</gene>
<evidence type="ECO:0000313" key="4">
    <source>
        <dbReference type="Proteomes" id="UP000028091"/>
    </source>
</evidence>